<dbReference type="AlphaFoldDB" id="A0A918G482"/>
<dbReference type="Gene3D" id="3.40.50.300">
    <property type="entry name" value="P-loop containing nucleotide triphosphate hydrolases"/>
    <property type="match status" value="1"/>
</dbReference>
<name>A0A918G482_9PSEU</name>
<dbReference type="EMBL" id="BMRB01000001">
    <property type="protein sequence ID" value="GGS16514.1"/>
    <property type="molecule type" value="Genomic_DNA"/>
</dbReference>
<dbReference type="PRINTS" id="PR00364">
    <property type="entry name" value="DISEASERSIST"/>
</dbReference>
<protein>
    <recommendedName>
        <fullName evidence="1">NB-ARC domain-containing protein</fullName>
    </recommendedName>
</protein>
<dbReference type="Proteomes" id="UP000660680">
    <property type="component" value="Unassembled WGS sequence"/>
</dbReference>
<dbReference type="InterPro" id="IPR002182">
    <property type="entry name" value="NB-ARC"/>
</dbReference>
<dbReference type="InterPro" id="IPR011990">
    <property type="entry name" value="TPR-like_helical_dom_sf"/>
</dbReference>
<dbReference type="PANTHER" id="PTHR46082">
    <property type="entry name" value="ATP/GTP-BINDING PROTEIN-RELATED"/>
    <property type="match status" value="1"/>
</dbReference>
<dbReference type="PANTHER" id="PTHR46082:SF6">
    <property type="entry name" value="AAA+ ATPASE DOMAIN-CONTAINING PROTEIN-RELATED"/>
    <property type="match status" value="1"/>
</dbReference>
<dbReference type="InterPro" id="IPR027417">
    <property type="entry name" value="P-loop_NTPase"/>
</dbReference>
<gene>
    <name evidence="2" type="ORF">GCM10010171_05960</name>
</gene>
<evidence type="ECO:0000313" key="3">
    <source>
        <dbReference type="Proteomes" id="UP000660680"/>
    </source>
</evidence>
<dbReference type="Pfam" id="PF13374">
    <property type="entry name" value="TPR_10"/>
    <property type="match status" value="1"/>
</dbReference>
<evidence type="ECO:0000313" key="2">
    <source>
        <dbReference type="EMBL" id="GGS16514.1"/>
    </source>
</evidence>
<keyword evidence="3" id="KW-1185">Reference proteome</keyword>
<dbReference type="Gene3D" id="1.25.40.10">
    <property type="entry name" value="Tetratricopeptide repeat domain"/>
    <property type="match status" value="1"/>
</dbReference>
<dbReference type="Pfam" id="PF00931">
    <property type="entry name" value="NB-ARC"/>
    <property type="match status" value="1"/>
</dbReference>
<dbReference type="SUPFAM" id="SSF48452">
    <property type="entry name" value="TPR-like"/>
    <property type="match status" value="1"/>
</dbReference>
<evidence type="ECO:0000259" key="1">
    <source>
        <dbReference type="Pfam" id="PF00931"/>
    </source>
</evidence>
<dbReference type="SUPFAM" id="SSF52540">
    <property type="entry name" value="P-loop containing nucleoside triphosphate hydrolases"/>
    <property type="match status" value="1"/>
</dbReference>
<reference evidence="2" key="2">
    <citation type="submission" date="2020-09" db="EMBL/GenBank/DDBJ databases">
        <authorList>
            <person name="Sun Q."/>
            <person name="Ohkuma M."/>
        </authorList>
    </citation>
    <scope>NUCLEOTIDE SEQUENCE</scope>
    <source>
        <strain evidence="2">JCM 3276</strain>
    </source>
</reference>
<comment type="caution">
    <text evidence="2">The sequence shown here is derived from an EMBL/GenBank/DDBJ whole genome shotgun (WGS) entry which is preliminary data.</text>
</comment>
<sequence>MPDEHGNSVTGSVYGPVVEARDLTRELRVHTRPVVPLPHWFGSRPPRALGFQERRIPLSGTVVLTGPGGVGKSQLAADLAERRWVSGRARLVVWVRAGSREEIVAEYARVGAALTGVRHRDAEVGALRFLEWLASAREPWLVVIDDVRSPAHLDGLCPTGRGQVVVTTRHADSALGPLVDVPVFAPAEAAGYLAAVVPPDLLAGADELADRLGRLPLALALAAADLTGRGTTCRDHGKRLRRSLAESGPVPDDCPAALAATVALSAEHANGRRPRGMAERLLRVASVLDPDGVPAPVFASTAIRGRARLEDVREGLAVLQRLGLASVDQEVRVHALIQRVVRAALSPQDRAAVARAAASALLEVWPDVEQDAAHARSLRANAAALDDAAGDALGEDGYPVLIRATQSLGESGQPVAAAADLLRLAQSAAERWGHDHPVTLVIRSRHAHWQGEAGDPAGAAKRFADVLTDRLRVLGPDDPAVAATRGALSAWRERAGAADSASLEFAALLAEQTRALGPDHPDTLHTRGLLATALVATGNPASAATALADLAADQSRVLGADHPDTLTTRFERAVMLLTAGELSTCATELADLLTDRLRVLGPDHTDTLRTRGALAVCRWQAGDTAVAEEIPALLADCLRVLGPDHPDTLTVQRYQDYLHDRPPRSDNLPGG</sequence>
<feature type="domain" description="NB-ARC" evidence="1">
    <location>
        <begin position="61"/>
        <end position="172"/>
    </location>
</feature>
<proteinExistence type="predicted"/>
<organism evidence="2 3">
    <name type="scientific">Actinokineospora fastidiosa</name>
    <dbReference type="NCBI Taxonomy" id="1816"/>
    <lineage>
        <taxon>Bacteria</taxon>
        <taxon>Bacillati</taxon>
        <taxon>Actinomycetota</taxon>
        <taxon>Actinomycetes</taxon>
        <taxon>Pseudonocardiales</taxon>
        <taxon>Pseudonocardiaceae</taxon>
        <taxon>Actinokineospora</taxon>
    </lineage>
</organism>
<accession>A0A918G482</accession>
<reference evidence="2" key="1">
    <citation type="journal article" date="2014" name="Int. J. Syst. Evol. Microbiol.">
        <title>Complete genome sequence of Corynebacterium casei LMG S-19264T (=DSM 44701T), isolated from a smear-ripened cheese.</title>
        <authorList>
            <consortium name="US DOE Joint Genome Institute (JGI-PGF)"/>
            <person name="Walter F."/>
            <person name="Albersmeier A."/>
            <person name="Kalinowski J."/>
            <person name="Ruckert C."/>
        </authorList>
    </citation>
    <scope>NUCLEOTIDE SEQUENCE</scope>
    <source>
        <strain evidence="2">JCM 3276</strain>
    </source>
</reference>
<dbReference type="InterPro" id="IPR053137">
    <property type="entry name" value="NLR-like"/>
</dbReference>
<dbReference type="RefSeq" id="WP_189208718.1">
    <property type="nucleotide sequence ID" value="NZ_BMRB01000001.1"/>
</dbReference>